<feature type="domain" description="GPI inositol-deacylase winged helix" evidence="5">
    <location>
        <begin position="362"/>
        <end position="430"/>
    </location>
</feature>
<evidence type="ECO:0000256" key="4">
    <source>
        <dbReference type="SAM" id="Coils"/>
    </source>
</evidence>
<feature type="repeat" description="ANK" evidence="3">
    <location>
        <begin position="685"/>
        <end position="717"/>
    </location>
</feature>
<organism evidence="6 7">
    <name type="scientific">Mycena belliarum</name>
    <dbReference type="NCBI Taxonomy" id="1033014"/>
    <lineage>
        <taxon>Eukaryota</taxon>
        <taxon>Fungi</taxon>
        <taxon>Dikarya</taxon>
        <taxon>Basidiomycota</taxon>
        <taxon>Agaricomycotina</taxon>
        <taxon>Agaricomycetes</taxon>
        <taxon>Agaricomycetidae</taxon>
        <taxon>Agaricales</taxon>
        <taxon>Marasmiineae</taxon>
        <taxon>Mycenaceae</taxon>
        <taxon>Mycena</taxon>
    </lineage>
</organism>
<dbReference type="SMART" id="SM00248">
    <property type="entry name" value="ANK"/>
    <property type="match status" value="11"/>
</dbReference>
<dbReference type="EMBL" id="JARJCN010000078">
    <property type="protein sequence ID" value="KAJ7076727.1"/>
    <property type="molecule type" value="Genomic_DNA"/>
</dbReference>
<evidence type="ECO:0000313" key="6">
    <source>
        <dbReference type="EMBL" id="KAJ7076727.1"/>
    </source>
</evidence>
<feature type="repeat" description="ANK" evidence="3">
    <location>
        <begin position="585"/>
        <end position="617"/>
    </location>
</feature>
<evidence type="ECO:0000259" key="5">
    <source>
        <dbReference type="Pfam" id="PF22939"/>
    </source>
</evidence>
<comment type="caution">
    <text evidence="6">The sequence shown here is derived from an EMBL/GenBank/DDBJ whole genome shotgun (WGS) entry which is preliminary data.</text>
</comment>
<dbReference type="InterPro" id="IPR036770">
    <property type="entry name" value="Ankyrin_rpt-contain_sf"/>
</dbReference>
<evidence type="ECO:0000256" key="3">
    <source>
        <dbReference type="PROSITE-ProRule" id="PRU00023"/>
    </source>
</evidence>
<keyword evidence="4" id="KW-0175">Coiled coil</keyword>
<keyword evidence="1" id="KW-0677">Repeat</keyword>
<dbReference type="AlphaFoldDB" id="A0AAD6XKJ9"/>
<gene>
    <name evidence="6" type="ORF">B0H15DRAFT_1004495</name>
</gene>
<dbReference type="PANTHER" id="PTHR24198:SF165">
    <property type="entry name" value="ANKYRIN REPEAT-CONTAINING PROTEIN-RELATED"/>
    <property type="match status" value="1"/>
</dbReference>
<feature type="repeat" description="ANK" evidence="3">
    <location>
        <begin position="856"/>
        <end position="885"/>
    </location>
</feature>
<dbReference type="SUPFAM" id="SSF48403">
    <property type="entry name" value="Ankyrin repeat"/>
    <property type="match status" value="1"/>
</dbReference>
<name>A0AAD6XKJ9_9AGAR</name>
<accession>A0AAD6XKJ9</accession>
<dbReference type="PROSITE" id="PS50297">
    <property type="entry name" value="ANK_REP_REGION"/>
    <property type="match status" value="3"/>
</dbReference>
<sequence>MAEILGTVVTILQLVDTALKAREYIKDFQNASAEQRKLFSDIEDLRLLLTELEKRAKASSSTGVLQHMLRPLDDFKALLQTFVAKFELPDSRLGKFSKQLTWTLWNKLEATEFLKKFEVIKSRLNTWLTMGIWDTNQDHKQDHEAQERREEERRNEAEKQQILDWITPLNFFQRQADILAAWQPGTGKWLLSNAQFKSWESGGPQVLWCKGIPQTSQVYLVIDALDEYPEQQCWALLDQLSMLLGPTTRLMITSRPHVQFQDFFPDLVAVDIRATDEDILGYIDKQIRLAPRLSKHVQLQPKLRDEIKSRIASKVDGMFLLAKLHIGSLSTKNTIKAVHQALQFLPQTLDQTYEEAIERILSQSSDDKELALRTLTWVAYTKRPLAVAELQEALAIEPGSTSLDPDNLLDINIVLAVCAGLIIVDEEMSVNYFEEIQTKRFPDAHQMIALHCLAFWSFREAFNLTLASQFWERQTQAPRQLDLMPAIELLLRNVRSYREYYAGKWHLFDKHKTDAWNYGYGNWPAFPSLTWIAAAWNLLHIAVTMCGQLVGRGAQDALNVAAALGHEKIIEIILEKAPTMGWSIDFNEVLHFASARNQTSVVQLLLDYGIDMNASRGQYGTALQTVSFKNYVAVAQLLIDHGADVNASGPGQFATALQAASFMRNITVAQLLVDHGADVNAMGGEYGTALQAASHRGCMEIAQLLIDHGADVNAKAGVYGTALQAAAAWNTEITVAQLLLEHGADINAKGGLFGTALQAASYHCEIAVIQLLIDHGADVNAKAGKYGTALQAAATSLLDNIAVMQLLLDNGADVNAIGGYFGVALQGASFHGKIEPIQQLLDQGADVNVIGGCYGTALQAASWIGNMAVAQLLLDHGAGVNIKGGCCGTALHAASYKGHMTVAQLLIDHGADVNSQEATMALLYKLHLSITKILLLHFSWIMGLNLFHHLNGQDRSQDFFNDKVFMK</sequence>
<dbReference type="Gene3D" id="1.25.40.20">
    <property type="entry name" value="Ankyrin repeat-containing domain"/>
    <property type="match status" value="4"/>
</dbReference>
<keyword evidence="7" id="KW-1185">Reference proteome</keyword>
<feature type="repeat" description="ANK" evidence="3">
    <location>
        <begin position="721"/>
        <end position="751"/>
    </location>
</feature>
<dbReference type="Pfam" id="PF12796">
    <property type="entry name" value="Ank_2"/>
    <property type="match status" value="4"/>
</dbReference>
<dbReference type="PROSITE" id="PS50088">
    <property type="entry name" value="ANK_REPEAT"/>
    <property type="match status" value="7"/>
</dbReference>
<evidence type="ECO:0000256" key="1">
    <source>
        <dbReference type="ARBA" id="ARBA00022737"/>
    </source>
</evidence>
<evidence type="ECO:0000256" key="2">
    <source>
        <dbReference type="ARBA" id="ARBA00023043"/>
    </source>
</evidence>
<dbReference type="InterPro" id="IPR002110">
    <property type="entry name" value="Ankyrin_rpt"/>
</dbReference>
<dbReference type="InterPro" id="IPR054471">
    <property type="entry name" value="GPIID_WHD"/>
</dbReference>
<dbReference type="PRINTS" id="PR01415">
    <property type="entry name" value="ANKYRIN"/>
</dbReference>
<feature type="repeat" description="ANK" evidence="3">
    <location>
        <begin position="652"/>
        <end position="684"/>
    </location>
</feature>
<keyword evidence="2 3" id="KW-0040">ANK repeat</keyword>
<feature type="coiled-coil region" evidence="4">
    <location>
        <begin position="35"/>
        <end position="62"/>
    </location>
</feature>
<evidence type="ECO:0000313" key="7">
    <source>
        <dbReference type="Proteomes" id="UP001222325"/>
    </source>
</evidence>
<dbReference type="PANTHER" id="PTHR24198">
    <property type="entry name" value="ANKYRIN REPEAT AND PROTEIN KINASE DOMAIN-CONTAINING PROTEIN"/>
    <property type="match status" value="1"/>
</dbReference>
<reference evidence="6" key="1">
    <citation type="submission" date="2023-03" db="EMBL/GenBank/DDBJ databases">
        <title>Massive genome expansion in bonnet fungi (Mycena s.s.) driven by repeated elements and novel gene families across ecological guilds.</title>
        <authorList>
            <consortium name="Lawrence Berkeley National Laboratory"/>
            <person name="Harder C.B."/>
            <person name="Miyauchi S."/>
            <person name="Viragh M."/>
            <person name="Kuo A."/>
            <person name="Thoen E."/>
            <person name="Andreopoulos B."/>
            <person name="Lu D."/>
            <person name="Skrede I."/>
            <person name="Drula E."/>
            <person name="Henrissat B."/>
            <person name="Morin E."/>
            <person name="Kohler A."/>
            <person name="Barry K."/>
            <person name="LaButti K."/>
            <person name="Morin E."/>
            <person name="Salamov A."/>
            <person name="Lipzen A."/>
            <person name="Mereny Z."/>
            <person name="Hegedus B."/>
            <person name="Baldrian P."/>
            <person name="Stursova M."/>
            <person name="Weitz H."/>
            <person name="Taylor A."/>
            <person name="Grigoriev I.V."/>
            <person name="Nagy L.G."/>
            <person name="Martin F."/>
            <person name="Kauserud H."/>
        </authorList>
    </citation>
    <scope>NUCLEOTIDE SEQUENCE</scope>
    <source>
        <strain evidence="6">CBHHK173m</strain>
    </source>
</reference>
<proteinExistence type="predicted"/>
<feature type="repeat" description="ANK" evidence="3">
    <location>
        <begin position="755"/>
        <end position="784"/>
    </location>
</feature>
<dbReference type="Proteomes" id="UP001222325">
    <property type="component" value="Unassembled WGS sequence"/>
</dbReference>
<feature type="repeat" description="ANK" evidence="3">
    <location>
        <begin position="889"/>
        <end position="918"/>
    </location>
</feature>
<dbReference type="Pfam" id="PF22939">
    <property type="entry name" value="WHD_GPIID"/>
    <property type="match status" value="1"/>
</dbReference>
<protein>
    <submittedName>
        <fullName evidence="6">Ankyrin repeat-containing domain protein</fullName>
    </submittedName>
</protein>